<evidence type="ECO:0000256" key="3">
    <source>
        <dbReference type="ARBA" id="ARBA00022676"/>
    </source>
</evidence>
<accession>A0A3M8CPQ7</accession>
<comment type="subcellular location">
    <subcellularLocation>
        <location evidence="1">Membrane</location>
    </subcellularLocation>
</comment>
<evidence type="ECO:0000259" key="5">
    <source>
        <dbReference type="Pfam" id="PF04101"/>
    </source>
</evidence>
<evidence type="ECO:0000256" key="4">
    <source>
        <dbReference type="ARBA" id="ARBA00022679"/>
    </source>
</evidence>
<dbReference type="GO" id="GO:0016020">
    <property type="term" value="C:membrane"/>
    <property type="evidence" value="ECO:0007669"/>
    <property type="project" value="UniProtKB-SubCell"/>
</dbReference>
<comment type="caution">
    <text evidence="7">The sequence shown here is derived from an EMBL/GenBank/DDBJ whole genome shotgun (WGS) entry which is preliminary data.</text>
</comment>
<dbReference type="Pfam" id="PF04101">
    <property type="entry name" value="Glyco_tran_28_C"/>
    <property type="match status" value="1"/>
</dbReference>
<dbReference type="PANTHER" id="PTHR43025:SF3">
    <property type="entry name" value="MONOGALACTOSYLDIACYLGLYCEROL SYNTHASE 1, CHLOROPLASTIC"/>
    <property type="match status" value="1"/>
</dbReference>
<dbReference type="GO" id="GO:0009247">
    <property type="term" value="P:glycolipid biosynthetic process"/>
    <property type="evidence" value="ECO:0007669"/>
    <property type="project" value="InterPro"/>
</dbReference>
<dbReference type="RefSeq" id="WP_122913848.1">
    <property type="nucleotide sequence ID" value="NZ_RHHT01000028.1"/>
</dbReference>
<dbReference type="InterPro" id="IPR009695">
    <property type="entry name" value="Diacylglyc_glucosyltr_N"/>
</dbReference>
<dbReference type="InterPro" id="IPR050519">
    <property type="entry name" value="Glycosyltransf_28_UgtP"/>
</dbReference>
<evidence type="ECO:0000256" key="2">
    <source>
        <dbReference type="ARBA" id="ARBA00006962"/>
    </source>
</evidence>
<dbReference type="SUPFAM" id="SSF53756">
    <property type="entry name" value="UDP-Glycosyltransferase/glycogen phosphorylase"/>
    <property type="match status" value="1"/>
</dbReference>
<dbReference type="Proteomes" id="UP000281915">
    <property type="component" value="Unassembled WGS sequence"/>
</dbReference>
<keyword evidence="3" id="KW-0328">Glycosyltransferase</keyword>
<name>A0A3M8CPQ7_9BACL</name>
<comment type="similarity">
    <text evidence="2">Belongs to the glycosyltransferase 28 family.</text>
</comment>
<protein>
    <submittedName>
        <fullName evidence="7">Glycosyl transferase</fullName>
    </submittedName>
</protein>
<dbReference type="PANTHER" id="PTHR43025">
    <property type="entry name" value="MONOGALACTOSYLDIACYLGLYCEROL SYNTHASE"/>
    <property type="match status" value="1"/>
</dbReference>
<reference evidence="7 8" key="1">
    <citation type="submission" date="2018-10" db="EMBL/GenBank/DDBJ databases">
        <title>Phylogenomics of Brevibacillus.</title>
        <authorList>
            <person name="Dunlap C."/>
        </authorList>
    </citation>
    <scope>NUCLEOTIDE SEQUENCE [LARGE SCALE GENOMIC DNA]</scope>
    <source>
        <strain evidence="7 8">JCM 15085</strain>
    </source>
</reference>
<evidence type="ECO:0000313" key="7">
    <source>
        <dbReference type="EMBL" id="RNB77752.1"/>
    </source>
</evidence>
<feature type="domain" description="Glycosyl transferase family 28 C-terminal" evidence="5">
    <location>
        <begin position="235"/>
        <end position="330"/>
    </location>
</feature>
<dbReference type="Pfam" id="PF06925">
    <property type="entry name" value="MGDG_synth"/>
    <property type="match status" value="1"/>
</dbReference>
<dbReference type="Gene3D" id="3.40.50.2000">
    <property type="entry name" value="Glycogen Phosphorylase B"/>
    <property type="match status" value="1"/>
</dbReference>
<evidence type="ECO:0000259" key="6">
    <source>
        <dbReference type="Pfam" id="PF06925"/>
    </source>
</evidence>
<keyword evidence="4 7" id="KW-0808">Transferase</keyword>
<sequence>MGKRFLLVTEEWAGSGHKMAAVALKEALLEQKEVEWVRLVGGLETASPALRELSCFFYRNMLRYGQSIWQHMYEQERLWGTTLKKPLGKWLSKRLEHGLLDAGNPDVVIATHAYCLTALAEAKRKRKHPFHLVSIPTDYHVNRFWVHPLIDTYIVGHESVANRLVQRYGVKESQIHVFGIPIRKAFAQTAARMNRIEERKQLGLCPDLFTVLISGGEGGYGRMDVVVDELLGSEEPLQIIVVTGTNHALFQQLEQRLARTSSPHTILVKGYEEQMWNWIAAADVYVTKPGGISCAEALALSTPLIVYQPLPGQERHNTAFLLQHGAGVLANHPRQVGELIQESRNKQKWTSTVQRMEAIRRPYSTQQTVEYLLRL</sequence>
<evidence type="ECO:0000256" key="1">
    <source>
        <dbReference type="ARBA" id="ARBA00004370"/>
    </source>
</evidence>
<dbReference type="EMBL" id="RHHT01000028">
    <property type="protein sequence ID" value="RNB77752.1"/>
    <property type="molecule type" value="Genomic_DNA"/>
</dbReference>
<gene>
    <name evidence="7" type="ORF">EDM58_13835</name>
</gene>
<dbReference type="InterPro" id="IPR007235">
    <property type="entry name" value="Glyco_trans_28_C"/>
</dbReference>
<feature type="domain" description="Diacylglycerol glucosyltransferase N-terminal" evidence="6">
    <location>
        <begin position="17"/>
        <end position="182"/>
    </location>
</feature>
<evidence type="ECO:0000313" key="8">
    <source>
        <dbReference type="Proteomes" id="UP000281915"/>
    </source>
</evidence>
<organism evidence="7 8">
    <name type="scientific">Brevibacillus panacihumi</name>
    <dbReference type="NCBI Taxonomy" id="497735"/>
    <lineage>
        <taxon>Bacteria</taxon>
        <taxon>Bacillati</taxon>
        <taxon>Bacillota</taxon>
        <taxon>Bacilli</taxon>
        <taxon>Bacillales</taxon>
        <taxon>Paenibacillaceae</taxon>
        <taxon>Brevibacillus</taxon>
    </lineage>
</organism>
<proteinExistence type="inferred from homology"/>
<dbReference type="AlphaFoldDB" id="A0A3M8CPQ7"/>
<dbReference type="GO" id="GO:0016758">
    <property type="term" value="F:hexosyltransferase activity"/>
    <property type="evidence" value="ECO:0007669"/>
    <property type="project" value="InterPro"/>
</dbReference>